<dbReference type="InterPro" id="IPR012334">
    <property type="entry name" value="Pectin_lyas_fold"/>
</dbReference>
<evidence type="ECO:0000256" key="3">
    <source>
        <dbReference type="ARBA" id="ARBA00022786"/>
    </source>
</evidence>
<dbReference type="PANTHER" id="PTHR22990:SF15">
    <property type="entry name" value="F-BOX ONLY PROTEIN 10"/>
    <property type="match status" value="1"/>
</dbReference>
<keyword evidence="4" id="KW-0812">Transmembrane</keyword>
<dbReference type="InterPro" id="IPR007742">
    <property type="entry name" value="NosD_dom"/>
</dbReference>
<dbReference type="InterPro" id="IPR006633">
    <property type="entry name" value="Carb-bd_sugar_hydrolysis-dom"/>
</dbReference>
<proteinExistence type="predicted"/>
<keyword evidence="7" id="KW-1185">Reference proteome</keyword>
<feature type="transmembrane region" description="Helical" evidence="4">
    <location>
        <begin position="440"/>
        <end position="458"/>
    </location>
</feature>
<evidence type="ECO:0000259" key="5">
    <source>
        <dbReference type="SMART" id="SM00722"/>
    </source>
</evidence>
<dbReference type="PANTHER" id="PTHR22990">
    <property type="entry name" value="F-BOX ONLY PROTEIN"/>
    <property type="match status" value="1"/>
</dbReference>
<comment type="pathway">
    <text evidence="1">Protein modification; protein ubiquitination.</text>
</comment>
<dbReference type="SMART" id="SM00710">
    <property type="entry name" value="PbH1"/>
    <property type="match status" value="7"/>
</dbReference>
<dbReference type="Pfam" id="PF05048">
    <property type="entry name" value="NosD"/>
    <property type="match status" value="1"/>
</dbReference>
<dbReference type="SMART" id="SM00722">
    <property type="entry name" value="CASH"/>
    <property type="match status" value="2"/>
</dbReference>
<keyword evidence="4" id="KW-1133">Transmembrane helix</keyword>
<dbReference type="EMBL" id="JAKTTI010000010">
    <property type="protein sequence ID" value="MCH1625399.1"/>
    <property type="molecule type" value="Genomic_DNA"/>
</dbReference>
<evidence type="ECO:0000256" key="4">
    <source>
        <dbReference type="SAM" id="Phobius"/>
    </source>
</evidence>
<reference evidence="6" key="1">
    <citation type="submission" date="2022-02" db="EMBL/GenBank/DDBJ databases">
        <title>Fredinandcohnia quinoae sp. nov. isolated from Chenopodium quinoa seeds.</title>
        <authorList>
            <person name="Saati-Santamaria Z."/>
            <person name="Flores-Felix J.D."/>
            <person name="Igual J.M."/>
            <person name="Velazquez E."/>
            <person name="Garcia-Fraile P."/>
            <person name="Martinez-Molina E."/>
        </authorList>
    </citation>
    <scope>NUCLEOTIDE SEQUENCE</scope>
    <source>
        <strain evidence="6">SECRCQ15</strain>
    </source>
</reference>
<feature type="domain" description="Carbohydrate-binding/sugar hydrolysis" evidence="5">
    <location>
        <begin position="201"/>
        <end position="373"/>
    </location>
</feature>
<sequence length="467" mass="52925">MNKVNKTENKWGEDMRGKVLLFLLLFLCLGSQLVHGEQLQSVSSFDELVERIVTAQPGETITLEAGEYHGQLLINKEITLQGKDGTHIIGPSSGYPIIIEAENVTIKNLHIEGGGTQNAGIYIKSNRNKIINNSFKNVFHGIYIKDGYGNEIANNTITSFSKDVHKGFGIYLVNAPQTKISNNYLYDLQDGIYVSYSDYGEVTNNLIENARYGIHTMDSKNVVISKNEVRKSHNGLMIMQSSDLFITENILHMNTTIDGAGMFIYDTFDSVIKVNVMKGNFKGIFFENAQRNTVEFNTFQQNDIGFDLGKASKSNLIYLNNFNKNTKQIISASGNKNLFSRDGYGNYWDDQRSINLNGDEFIDFPYKSGDIFFNMTNKEPLLQVFFQSPAVYLWNKIEQFTPIPADHFIIDEHTLVSPAPIKLDFLNSTNDRKSKTSHSLLQILFFSSIVCFSGFLLWKTRRKKSEN</sequence>
<dbReference type="AlphaFoldDB" id="A0AAW5E3M1"/>
<organism evidence="6 7">
    <name type="scientific">Fredinandcohnia quinoae</name>
    <dbReference type="NCBI Taxonomy" id="2918902"/>
    <lineage>
        <taxon>Bacteria</taxon>
        <taxon>Bacillati</taxon>
        <taxon>Bacillota</taxon>
        <taxon>Bacilli</taxon>
        <taxon>Bacillales</taxon>
        <taxon>Bacillaceae</taxon>
        <taxon>Fredinandcohnia</taxon>
    </lineage>
</organism>
<dbReference type="InterPro" id="IPR006626">
    <property type="entry name" value="PbH1"/>
</dbReference>
<evidence type="ECO:0000256" key="1">
    <source>
        <dbReference type="ARBA" id="ARBA00004906"/>
    </source>
</evidence>
<comment type="caution">
    <text evidence="6">The sequence shown here is derived from an EMBL/GenBank/DDBJ whole genome shotgun (WGS) entry which is preliminary data.</text>
</comment>
<accession>A0AAW5E3M1</accession>
<dbReference type="InterPro" id="IPR051550">
    <property type="entry name" value="SCF-Subunits/Alg-Epimerases"/>
</dbReference>
<keyword evidence="4" id="KW-0472">Membrane</keyword>
<dbReference type="InterPro" id="IPR022441">
    <property type="entry name" value="Para_beta_helix_rpt-2"/>
</dbReference>
<keyword evidence="2" id="KW-0677">Repeat</keyword>
<feature type="domain" description="Carbohydrate-binding/sugar hydrolysis" evidence="5">
    <location>
        <begin position="55"/>
        <end position="195"/>
    </location>
</feature>
<dbReference type="InterPro" id="IPR011050">
    <property type="entry name" value="Pectin_lyase_fold/virulence"/>
</dbReference>
<keyword evidence="3" id="KW-0833">Ubl conjugation pathway</keyword>
<evidence type="ECO:0000313" key="7">
    <source>
        <dbReference type="Proteomes" id="UP001431131"/>
    </source>
</evidence>
<dbReference type="Proteomes" id="UP001431131">
    <property type="component" value="Unassembled WGS sequence"/>
</dbReference>
<evidence type="ECO:0000313" key="6">
    <source>
        <dbReference type="EMBL" id="MCH1625399.1"/>
    </source>
</evidence>
<dbReference type="NCBIfam" id="TIGR03804">
    <property type="entry name" value="para_beta_helix"/>
    <property type="match status" value="3"/>
</dbReference>
<dbReference type="Gene3D" id="2.160.20.10">
    <property type="entry name" value="Single-stranded right-handed beta-helix, Pectin lyase-like"/>
    <property type="match status" value="2"/>
</dbReference>
<dbReference type="SUPFAM" id="SSF51126">
    <property type="entry name" value="Pectin lyase-like"/>
    <property type="match status" value="1"/>
</dbReference>
<evidence type="ECO:0000256" key="2">
    <source>
        <dbReference type="ARBA" id="ARBA00022737"/>
    </source>
</evidence>
<name>A0AAW5E3M1_9BACI</name>
<protein>
    <submittedName>
        <fullName evidence="6">Right-handed parallel beta-helix repeat-containing protein</fullName>
    </submittedName>
</protein>
<gene>
    <name evidence="6" type="ORF">MJG50_08680</name>
</gene>